<feature type="signal peptide" evidence="2">
    <location>
        <begin position="1"/>
        <end position="15"/>
    </location>
</feature>
<evidence type="ECO:0000256" key="2">
    <source>
        <dbReference type="SAM" id="SignalP"/>
    </source>
</evidence>
<organism evidence="3">
    <name type="scientific">Ixodes ricinus</name>
    <name type="common">Common tick</name>
    <name type="synonym">Acarus ricinus</name>
    <dbReference type="NCBI Taxonomy" id="34613"/>
    <lineage>
        <taxon>Eukaryota</taxon>
        <taxon>Metazoa</taxon>
        <taxon>Ecdysozoa</taxon>
        <taxon>Arthropoda</taxon>
        <taxon>Chelicerata</taxon>
        <taxon>Arachnida</taxon>
        <taxon>Acari</taxon>
        <taxon>Parasitiformes</taxon>
        <taxon>Ixodida</taxon>
        <taxon>Ixodoidea</taxon>
        <taxon>Ixodidae</taxon>
        <taxon>Ixodinae</taxon>
        <taxon>Ixodes</taxon>
    </lineage>
</organism>
<dbReference type="AlphaFoldDB" id="A0A6B0UQF9"/>
<accession>A0A6B0UQF9</accession>
<feature type="compositionally biased region" description="Polar residues" evidence="1">
    <location>
        <begin position="102"/>
        <end position="117"/>
    </location>
</feature>
<dbReference type="EMBL" id="GIFC01009651">
    <property type="protein sequence ID" value="MXU91734.1"/>
    <property type="molecule type" value="Transcribed_RNA"/>
</dbReference>
<reference evidence="3" key="1">
    <citation type="submission" date="2019-12" db="EMBL/GenBank/DDBJ databases">
        <title>An insight into the sialome of adult female Ixodes ricinus ticks feeding for 6 days.</title>
        <authorList>
            <person name="Perner J."/>
            <person name="Ribeiro J.M.C."/>
        </authorList>
    </citation>
    <scope>NUCLEOTIDE SEQUENCE</scope>
    <source>
        <strain evidence="3">Semi-engorged</strain>
        <tissue evidence="3">Salivary glands</tissue>
    </source>
</reference>
<proteinExistence type="predicted"/>
<feature type="chain" id="PRO_5025384020" evidence="2">
    <location>
        <begin position="16"/>
        <end position="125"/>
    </location>
</feature>
<feature type="region of interest" description="Disordered" evidence="1">
    <location>
        <begin position="101"/>
        <end position="125"/>
    </location>
</feature>
<evidence type="ECO:0000256" key="1">
    <source>
        <dbReference type="SAM" id="MobiDB-lite"/>
    </source>
</evidence>
<protein>
    <submittedName>
        <fullName evidence="3">Putative secreted protein</fullName>
    </submittedName>
</protein>
<evidence type="ECO:0000313" key="3">
    <source>
        <dbReference type="EMBL" id="MXU91734.1"/>
    </source>
</evidence>
<name>A0A6B0UQF9_IXORI</name>
<sequence length="125" mass="14372">MQFFFFSLSCALAQCCRNRPSDSWHRKMFSSHLQGVTVPLWHPFRYRCFHQKALWPFHPCPCPWTSQAGVWALVPGWGSGSAYQCSCGHAFSAWPLPHPQKPSWNPQLAEFSSSQRGRTPWQPPP</sequence>
<keyword evidence="2" id="KW-0732">Signal</keyword>